<organism evidence="2 3">
    <name type="scientific">Pseudodesulfovibrio indicus</name>
    <dbReference type="NCBI Taxonomy" id="1716143"/>
    <lineage>
        <taxon>Bacteria</taxon>
        <taxon>Pseudomonadati</taxon>
        <taxon>Thermodesulfobacteriota</taxon>
        <taxon>Desulfovibrionia</taxon>
        <taxon>Desulfovibrionales</taxon>
        <taxon>Desulfovibrionaceae</taxon>
    </lineage>
</organism>
<proteinExistence type="predicted"/>
<accession>A0AA94PPU4</accession>
<feature type="chain" id="PRO_5041681591" description="Thioredoxin-like fold domain-containing protein" evidence="1">
    <location>
        <begin position="23"/>
        <end position="210"/>
    </location>
</feature>
<gene>
    <name evidence="2" type="ORF">EDC59_101689</name>
</gene>
<evidence type="ECO:0008006" key="4">
    <source>
        <dbReference type="Google" id="ProtNLM"/>
    </source>
</evidence>
<sequence length="210" mass="23398">MRALLIISFLSLTMLFPPQSYAADEDGCAPKFLTLTESARVELKGKGDFDIVVATDPLCGHCRLGHKLLKEYPEKYRSLKLLFYPRQSFIGSDMAAWILEDFVGSDRLETMVDFAYSDLKQPKTKDLNEARMGVLMQFTEEFPSLLANTTLPKLFVKLGRTHRERVLKGASLAKAAGLPGTPVLLAGENIVMGYGPQHWLTALDKKAICK</sequence>
<dbReference type="SUPFAM" id="SSF52833">
    <property type="entry name" value="Thioredoxin-like"/>
    <property type="match status" value="1"/>
</dbReference>
<comment type="caution">
    <text evidence="2">The sequence shown here is derived from an EMBL/GenBank/DDBJ whole genome shotgun (WGS) entry which is preliminary data.</text>
</comment>
<keyword evidence="1" id="KW-0732">Signal</keyword>
<name>A0AA94PPU4_9BACT</name>
<dbReference type="Gene3D" id="3.40.30.10">
    <property type="entry name" value="Glutaredoxin"/>
    <property type="match status" value="1"/>
</dbReference>
<dbReference type="EMBL" id="SOBK01000001">
    <property type="protein sequence ID" value="TDT92283.1"/>
    <property type="molecule type" value="Genomic_DNA"/>
</dbReference>
<reference evidence="2 3" key="1">
    <citation type="submission" date="2019-03" db="EMBL/GenBank/DDBJ databases">
        <title>Genomic Encyclopedia of Type Strains, Phase IV (KMG-IV): sequencing the most valuable type-strain genomes for metagenomic binning, comparative biology and taxonomic classification.</title>
        <authorList>
            <person name="Goeker M."/>
        </authorList>
    </citation>
    <scope>NUCLEOTIDE SEQUENCE [LARGE SCALE GENOMIC DNA]</scope>
    <source>
        <strain evidence="2 3">DSM 101483</strain>
    </source>
</reference>
<evidence type="ECO:0000313" key="3">
    <source>
        <dbReference type="Proteomes" id="UP000295506"/>
    </source>
</evidence>
<dbReference type="InterPro" id="IPR036249">
    <property type="entry name" value="Thioredoxin-like_sf"/>
</dbReference>
<evidence type="ECO:0000313" key="2">
    <source>
        <dbReference type="EMBL" id="TDT92283.1"/>
    </source>
</evidence>
<feature type="signal peptide" evidence="1">
    <location>
        <begin position="1"/>
        <end position="22"/>
    </location>
</feature>
<dbReference type="AlphaFoldDB" id="A0AA94PPU4"/>
<dbReference type="RefSeq" id="WP_078063723.1">
    <property type="nucleotide sequence ID" value="NZ_CP014206.1"/>
</dbReference>
<protein>
    <recommendedName>
        <fullName evidence="4">Thioredoxin-like fold domain-containing protein</fullName>
    </recommendedName>
</protein>
<evidence type="ECO:0000256" key="1">
    <source>
        <dbReference type="SAM" id="SignalP"/>
    </source>
</evidence>
<dbReference type="Proteomes" id="UP000295506">
    <property type="component" value="Unassembled WGS sequence"/>
</dbReference>